<reference evidence="4" key="1">
    <citation type="journal article" date="2013" name="BMC Microbiol.">
        <title>Taxonomy and evolution of bacteriochlorophyll a-containing members of the OM60/NOR5 clade of marine gammaproteobacteria: description of Luminiphilus syltensis gen. nov., sp. nov., reclassification of Haliea rubra as Pseudohaliea rubra gen. nov., comb. nov., and emendation of Chromatocurvus halotolerans.</title>
        <authorList>
            <person name="Spring S."/>
            <person name="Riedel T."/>
            <person name="Sproer C."/>
            <person name="Yan S."/>
            <person name="Harder J."/>
            <person name="Fuchs B.M."/>
        </authorList>
    </citation>
    <scope>NUCLEOTIDE SEQUENCE [LARGE SCALE GENOMIC DNA]</scope>
    <source>
        <strain evidence="4">NOR51-B</strain>
    </source>
</reference>
<dbReference type="PANTHER" id="PTHR35369:SF2">
    <property type="entry name" value="BLR3025 PROTEIN"/>
    <property type="match status" value="1"/>
</dbReference>
<dbReference type="InterPro" id="IPR043502">
    <property type="entry name" value="DNA/RNA_pol_sf"/>
</dbReference>
<dbReference type="AlphaFoldDB" id="B8KRW4"/>
<protein>
    <recommendedName>
        <fullName evidence="2">UmuC domain-containing protein</fullName>
    </recommendedName>
</protein>
<dbReference type="GO" id="GO:0006281">
    <property type="term" value="P:DNA repair"/>
    <property type="evidence" value="ECO:0007669"/>
    <property type="project" value="InterPro"/>
</dbReference>
<accession>B8KRW4</accession>
<evidence type="ECO:0000313" key="3">
    <source>
        <dbReference type="EMBL" id="EED36053.1"/>
    </source>
</evidence>
<keyword evidence="1" id="KW-0227">DNA damage</keyword>
<evidence type="ECO:0000313" key="4">
    <source>
        <dbReference type="Proteomes" id="UP000004699"/>
    </source>
</evidence>
<gene>
    <name evidence="3" type="ORF">NOR51B_2001</name>
</gene>
<keyword evidence="4" id="KW-1185">Reference proteome</keyword>
<dbReference type="CDD" id="cd03468">
    <property type="entry name" value="PolY_like"/>
    <property type="match status" value="1"/>
</dbReference>
<proteinExistence type="predicted"/>
<dbReference type="Pfam" id="PF00817">
    <property type="entry name" value="IMS"/>
    <property type="match status" value="1"/>
</dbReference>
<dbReference type="EMBL" id="DS999411">
    <property type="protein sequence ID" value="EED36053.1"/>
    <property type="molecule type" value="Genomic_DNA"/>
</dbReference>
<dbReference type="HOGENOM" id="CLU_028184_0_0_6"/>
<dbReference type="OrthoDB" id="5298951at2"/>
<evidence type="ECO:0000256" key="1">
    <source>
        <dbReference type="ARBA" id="ARBA00022763"/>
    </source>
</evidence>
<evidence type="ECO:0000259" key="2">
    <source>
        <dbReference type="Pfam" id="PF00817"/>
    </source>
</evidence>
<dbReference type="InterPro" id="IPR001126">
    <property type="entry name" value="UmuC"/>
</dbReference>
<dbReference type="Proteomes" id="UP000004699">
    <property type="component" value="Unassembled WGS sequence"/>
</dbReference>
<dbReference type="PANTHER" id="PTHR35369">
    <property type="entry name" value="BLR3025 PROTEIN-RELATED"/>
    <property type="match status" value="1"/>
</dbReference>
<dbReference type="RefSeq" id="WP_009020797.1">
    <property type="nucleotide sequence ID" value="NZ_DS999411.1"/>
</dbReference>
<sequence length="474" mass="54349">MALWLCLRFTHLPLECLSQDQEQPVVVFDRERVICANDPALERGVRPQQNTATVRSLLNEEQGHLLERDTTAEATMLKQLLAWGYGITPTLMIYRDDCLLLEIGGSLTLFHGLDTLLDLIRQALLQRQVSCAMAIAETQPGAWLLTHAEPTLALDCRRPLNERIGVLPIALIPDFTHQITGFERAGIRYFSELLALPAAALGRRGGEELLRWLDQLTGRREIPPVDHQPPSTFRDALWFGFEVRQQQELHPALKTLLQGFCRFLTHTQLDTQTVDWQLLRMSGDAQTLTVRSSEAHARWETWFELSCLRLDQLTIARDIEGVALAVDHLQPNQPLASDLFNNARNEEPLNNLTDRLRGRLGLRAVTRIAMRDAHLPEHCLYQGTPAPAPMPAINGQAQRPFWLLPEPQPLRLEQGRVHWNGPLELVHGPERIEDNWWANPASRDYFIARGHDGQRLWIYQDRHHQRWFLHGFFH</sequence>
<dbReference type="SUPFAM" id="SSF56672">
    <property type="entry name" value="DNA/RNA polymerases"/>
    <property type="match status" value="1"/>
</dbReference>
<dbReference type="STRING" id="565045.NOR51B_2001"/>
<organism evidence="3 4">
    <name type="scientific">Luminiphilus syltensis NOR5-1B</name>
    <dbReference type="NCBI Taxonomy" id="565045"/>
    <lineage>
        <taxon>Bacteria</taxon>
        <taxon>Pseudomonadati</taxon>
        <taxon>Pseudomonadota</taxon>
        <taxon>Gammaproteobacteria</taxon>
        <taxon>Cellvibrionales</taxon>
        <taxon>Halieaceae</taxon>
        <taxon>Luminiphilus</taxon>
    </lineage>
</organism>
<dbReference type="eggNOG" id="COG0389">
    <property type="taxonomic scope" value="Bacteria"/>
</dbReference>
<dbReference type="InterPro" id="IPR050356">
    <property type="entry name" value="SulA_CellDiv_inhibitor"/>
</dbReference>
<feature type="domain" description="UmuC" evidence="2">
    <location>
        <begin position="22"/>
        <end position="146"/>
    </location>
</feature>
<name>B8KRW4_9GAMM</name>